<dbReference type="GO" id="GO:0008115">
    <property type="term" value="F:sarcosine oxidase activity"/>
    <property type="evidence" value="ECO:0007669"/>
    <property type="project" value="TreeGrafter"/>
</dbReference>
<dbReference type="NCBIfam" id="NF008425">
    <property type="entry name" value="PRK11259.1"/>
    <property type="match status" value="1"/>
</dbReference>
<name>A0A6A8G6I8_9EURY</name>
<dbReference type="InterPro" id="IPR036188">
    <property type="entry name" value="FAD/NAD-bd_sf"/>
</dbReference>
<gene>
    <name evidence="6" type="primary">solA</name>
    <name evidence="6" type="ORF">GJR99_09885</name>
</gene>
<dbReference type="EC" id="1.5.3.2" evidence="6"/>
<keyword evidence="3" id="KW-0274">FAD</keyword>
<reference evidence="6 7" key="1">
    <citation type="submission" date="2019-11" db="EMBL/GenBank/DDBJ databases">
        <title>Whole genome sequence of Haloferax sp. MBLA0078.</title>
        <authorList>
            <person name="Seo M.-J."/>
            <person name="Cho E.-S."/>
        </authorList>
    </citation>
    <scope>NUCLEOTIDE SEQUENCE [LARGE SCALE GENOMIC DNA]</scope>
    <source>
        <strain evidence="6 7">MBLA0078</strain>
    </source>
</reference>
<comment type="cofactor">
    <cofactor evidence="1">
        <name>FAD</name>
        <dbReference type="ChEBI" id="CHEBI:57692"/>
    </cofactor>
</comment>
<dbReference type="Proteomes" id="UP000443423">
    <property type="component" value="Unassembled WGS sequence"/>
</dbReference>
<dbReference type="GO" id="GO:0050131">
    <property type="term" value="F:N-methyl-L-amino-acid oxidase activity"/>
    <property type="evidence" value="ECO:0007669"/>
    <property type="project" value="UniProtKB-EC"/>
</dbReference>
<dbReference type="InterPro" id="IPR045170">
    <property type="entry name" value="MTOX"/>
</dbReference>
<evidence type="ECO:0000259" key="5">
    <source>
        <dbReference type="Pfam" id="PF01266"/>
    </source>
</evidence>
<evidence type="ECO:0000256" key="2">
    <source>
        <dbReference type="ARBA" id="ARBA00022630"/>
    </source>
</evidence>
<evidence type="ECO:0000313" key="6">
    <source>
        <dbReference type="EMBL" id="MRW96880.1"/>
    </source>
</evidence>
<dbReference type="Pfam" id="PF01266">
    <property type="entry name" value="DAO"/>
    <property type="match status" value="1"/>
</dbReference>
<dbReference type="AlphaFoldDB" id="A0A6A8G6I8"/>
<dbReference type="PANTHER" id="PTHR10961:SF7">
    <property type="entry name" value="FAD DEPENDENT OXIDOREDUCTASE DOMAIN-CONTAINING PROTEIN"/>
    <property type="match status" value="1"/>
</dbReference>
<sequence>MAVSSYDTIVVGVGGMGSAATYQLAKRGVDVLGLERYDVPHTRGSSHGDTRIFRLTQPEHPEYVPLAKRAHELWREVETESGTNLLTTTGSVHAGPAGGSMVEDSVRSCEAHDIDHEVLTGTELSERFPGYDLPDDHRGVYQPDGGFLACERATSAHVTQAFEHGATIRAREAVEDIDIKERGVTVTTTRGQYSADNLVLAAGAWAGKHLDFLSDRLTPQRRVLAWFQPEKPENFRPENFPVFSADVPEGSFYGFPVFDRPGFKIGRTPASPEAIDPDEWEAEPTLEDEERLRPLVEKHFPDAAGETVRLATCIVTYSDDGHFYLDTHPEYPHVSVAAGFTGHGYKFCSVVGEVLADFATQGHTNNPIGVHQFDGRL</sequence>
<dbReference type="Gene3D" id="3.30.9.10">
    <property type="entry name" value="D-Amino Acid Oxidase, subunit A, domain 2"/>
    <property type="match status" value="1"/>
</dbReference>
<keyword evidence="4 6" id="KW-0560">Oxidoreductase</keyword>
<feature type="domain" description="FAD dependent oxidoreductase" evidence="5">
    <location>
        <begin position="7"/>
        <end position="357"/>
    </location>
</feature>
<dbReference type="GO" id="GO:0050660">
    <property type="term" value="F:flavin adenine dinucleotide binding"/>
    <property type="evidence" value="ECO:0007669"/>
    <property type="project" value="InterPro"/>
</dbReference>
<evidence type="ECO:0000256" key="1">
    <source>
        <dbReference type="ARBA" id="ARBA00001974"/>
    </source>
</evidence>
<keyword evidence="7" id="KW-1185">Reference proteome</keyword>
<evidence type="ECO:0000313" key="7">
    <source>
        <dbReference type="Proteomes" id="UP000443423"/>
    </source>
</evidence>
<dbReference type="SUPFAM" id="SSF54373">
    <property type="entry name" value="FAD-linked reductases, C-terminal domain"/>
    <property type="match status" value="1"/>
</dbReference>
<accession>A0A6A8G6I8</accession>
<dbReference type="EMBL" id="WKJQ01000001">
    <property type="protein sequence ID" value="MRW96880.1"/>
    <property type="molecule type" value="Genomic_DNA"/>
</dbReference>
<comment type="caution">
    <text evidence="6">The sequence shown here is derived from an EMBL/GenBank/DDBJ whole genome shotgun (WGS) entry which is preliminary data.</text>
</comment>
<dbReference type="RefSeq" id="WP_151111691.1">
    <property type="nucleotide sequence ID" value="NZ_WKJQ01000001.1"/>
</dbReference>
<dbReference type="Gene3D" id="3.50.50.60">
    <property type="entry name" value="FAD/NAD(P)-binding domain"/>
    <property type="match status" value="1"/>
</dbReference>
<dbReference type="PANTHER" id="PTHR10961">
    <property type="entry name" value="PEROXISOMAL SARCOSINE OXIDASE"/>
    <property type="match status" value="1"/>
</dbReference>
<organism evidence="6 7">
    <name type="scientific">Haloferax marinum</name>
    <dbReference type="NCBI Taxonomy" id="2666143"/>
    <lineage>
        <taxon>Archaea</taxon>
        <taxon>Methanobacteriati</taxon>
        <taxon>Methanobacteriota</taxon>
        <taxon>Stenosarchaea group</taxon>
        <taxon>Halobacteria</taxon>
        <taxon>Halobacteriales</taxon>
        <taxon>Haloferacaceae</taxon>
        <taxon>Haloferax</taxon>
    </lineage>
</organism>
<dbReference type="SUPFAM" id="SSF51905">
    <property type="entry name" value="FAD/NAD(P)-binding domain"/>
    <property type="match status" value="1"/>
</dbReference>
<keyword evidence="2" id="KW-0285">Flavoprotein</keyword>
<dbReference type="InterPro" id="IPR006076">
    <property type="entry name" value="FAD-dep_OxRdtase"/>
</dbReference>
<proteinExistence type="predicted"/>
<protein>
    <submittedName>
        <fullName evidence="6">N-methyl-L-tryptophan oxidase</fullName>
        <ecNumber evidence="6">1.5.3.2</ecNumber>
    </submittedName>
</protein>
<evidence type="ECO:0000256" key="3">
    <source>
        <dbReference type="ARBA" id="ARBA00022827"/>
    </source>
</evidence>
<evidence type="ECO:0000256" key="4">
    <source>
        <dbReference type="ARBA" id="ARBA00023002"/>
    </source>
</evidence>
<dbReference type="OrthoDB" id="300965at2157"/>